<evidence type="ECO:0000256" key="1">
    <source>
        <dbReference type="SAM" id="SignalP"/>
    </source>
</evidence>
<dbReference type="Proteomes" id="UP000886851">
    <property type="component" value="Unassembled WGS sequence"/>
</dbReference>
<protein>
    <recommendedName>
        <fullName evidence="4">Alpha-L-rhamnosidase six-hairpin glycosidase domain-containing protein</fullName>
    </recommendedName>
</protein>
<feature type="signal peptide" evidence="1">
    <location>
        <begin position="1"/>
        <end position="22"/>
    </location>
</feature>
<evidence type="ECO:0008006" key="4">
    <source>
        <dbReference type="Google" id="ProtNLM"/>
    </source>
</evidence>
<comment type="caution">
    <text evidence="2">The sequence shown here is derived from an EMBL/GenBank/DDBJ whole genome shotgun (WGS) entry which is preliminary data.</text>
</comment>
<dbReference type="SUPFAM" id="SSF48208">
    <property type="entry name" value="Six-hairpin glycosidases"/>
    <property type="match status" value="1"/>
</dbReference>
<accession>A0A9D1ZGE3</accession>
<dbReference type="EMBL" id="DXCV01000012">
    <property type="protein sequence ID" value="HIY87301.1"/>
    <property type="molecule type" value="Genomic_DNA"/>
</dbReference>
<evidence type="ECO:0000313" key="2">
    <source>
        <dbReference type="EMBL" id="HIY87301.1"/>
    </source>
</evidence>
<gene>
    <name evidence="2" type="ORF">H9824_01185</name>
</gene>
<keyword evidence="1" id="KW-0732">Signal</keyword>
<reference evidence="2" key="2">
    <citation type="submission" date="2021-04" db="EMBL/GenBank/DDBJ databases">
        <authorList>
            <person name="Gilroy R."/>
        </authorList>
    </citation>
    <scope>NUCLEOTIDE SEQUENCE</scope>
    <source>
        <strain evidence="2">Gambia2-208</strain>
    </source>
</reference>
<dbReference type="GO" id="GO:0005975">
    <property type="term" value="P:carbohydrate metabolic process"/>
    <property type="evidence" value="ECO:0007669"/>
    <property type="project" value="InterPro"/>
</dbReference>
<proteinExistence type="predicted"/>
<dbReference type="AlphaFoldDB" id="A0A9D1ZGE3"/>
<organism evidence="2 3">
    <name type="scientific">Candidatus Bacteroides pullicola</name>
    <dbReference type="NCBI Taxonomy" id="2838475"/>
    <lineage>
        <taxon>Bacteria</taxon>
        <taxon>Pseudomonadati</taxon>
        <taxon>Bacteroidota</taxon>
        <taxon>Bacteroidia</taxon>
        <taxon>Bacteroidales</taxon>
        <taxon>Bacteroidaceae</taxon>
        <taxon>Bacteroides</taxon>
    </lineage>
</organism>
<dbReference type="InterPro" id="IPR008928">
    <property type="entry name" value="6-hairpin_glycosidase_sf"/>
</dbReference>
<name>A0A9D1ZGE3_9BACE</name>
<feature type="chain" id="PRO_5038876672" description="Alpha-L-rhamnosidase six-hairpin glycosidase domain-containing protein" evidence="1">
    <location>
        <begin position="23"/>
        <end position="800"/>
    </location>
</feature>
<evidence type="ECO:0000313" key="3">
    <source>
        <dbReference type="Proteomes" id="UP000886851"/>
    </source>
</evidence>
<sequence length="800" mass="92006">MNYHKKLSLLLASCLWGCSVVAQTTIWKNKNWEARISDRGCLEQIVFKESGRNDTVPFFRADGQFMGPSFYAVRDGKTQTAEWVPDGYRSYRAVIDHVECRLTYKAWKGQPALEVTLINQGHVPFQPEKAGLRLGIDTYMEKYPDWFGKYFPTLMRCEKTHFYGYLQTPAGHTLGIVSSQPVASWSVEYNLGYQDPAPHWFMGHRIESLNLDLMNTLPLPERHPQDLWMLKQGESRTWTIALVDIDRPEEFEENVRRLAGVPVLRMPQTTCRPDEEISFDVLSADAVVTVCDDQGRELPLQKATRADDVQRITCTLPQVGLYTVRAVEGDKVAEGVLSAHASWQWTLEQARANAWQYHQKATSHIESWYGFYSAFEAARLFPEKELDHKLRSRFDYLFNLLHDTVKMEPKYHASRIQNTSGTINLLVYKYAAYRDVEDLKKAARLADWLIKTWQREDGAYVNHNTVYTSVIYVAKNILELALMEEELGKQDPVWKEAADRHYASAKRAIDQLVSAQGDFETEGELTFEDGMVSCSALQIGMLGLMQADKSSRERYTKAMLQILRSHDCLTQLRVPDARRRGGTMRYWEAQYDVQMLPNMFNSPHGWSGWRAYATYYAYLLTGDERWLRESYNVMGAFSNLIDYRTGNLRWAFVVDPYLKVRQTCSADTHVTADSLSFGNPHPDLYDTRTFVIGEQYVNMISDWQGVNTQDNDVHEVFKFLSEAMLTNAFVVERADGSVVGYNCRVTRRGDTLEVKADEKQMTNLHCNLRNAYKISFRGQSRDLGPDYLGWAFGEDIYAGQ</sequence>
<reference evidence="2" key="1">
    <citation type="journal article" date="2021" name="PeerJ">
        <title>Extensive microbial diversity within the chicken gut microbiome revealed by metagenomics and culture.</title>
        <authorList>
            <person name="Gilroy R."/>
            <person name="Ravi A."/>
            <person name="Getino M."/>
            <person name="Pursley I."/>
            <person name="Horton D.L."/>
            <person name="Alikhan N.F."/>
            <person name="Baker D."/>
            <person name="Gharbi K."/>
            <person name="Hall N."/>
            <person name="Watson M."/>
            <person name="Adriaenssens E.M."/>
            <person name="Foster-Nyarko E."/>
            <person name="Jarju S."/>
            <person name="Secka A."/>
            <person name="Antonio M."/>
            <person name="Oren A."/>
            <person name="Chaudhuri R.R."/>
            <person name="La Ragione R."/>
            <person name="Hildebrand F."/>
            <person name="Pallen M.J."/>
        </authorList>
    </citation>
    <scope>NUCLEOTIDE SEQUENCE</scope>
    <source>
        <strain evidence="2">Gambia2-208</strain>
    </source>
</reference>